<feature type="region of interest" description="Disordered" evidence="1">
    <location>
        <begin position="1"/>
        <end position="47"/>
    </location>
</feature>
<protein>
    <submittedName>
        <fullName evidence="2">Uncharacterized protein</fullName>
    </submittedName>
</protein>
<organism evidence="2 3">
    <name type="scientific">Pleurodeles waltl</name>
    <name type="common">Iberian ribbed newt</name>
    <dbReference type="NCBI Taxonomy" id="8319"/>
    <lineage>
        <taxon>Eukaryota</taxon>
        <taxon>Metazoa</taxon>
        <taxon>Chordata</taxon>
        <taxon>Craniata</taxon>
        <taxon>Vertebrata</taxon>
        <taxon>Euteleostomi</taxon>
        <taxon>Amphibia</taxon>
        <taxon>Batrachia</taxon>
        <taxon>Caudata</taxon>
        <taxon>Salamandroidea</taxon>
        <taxon>Salamandridae</taxon>
        <taxon>Pleurodelinae</taxon>
        <taxon>Pleurodeles</taxon>
    </lineage>
</organism>
<comment type="caution">
    <text evidence="2">The sequence shown here is derived from an EMBL/GenBank/DDBJ whole genome shotgun (WGS) entry which is preliminary data.</text>
</comment>
<proteinExistence type="predicted"/>
<dbReference type="EMBL" id="JANPWB010000009">
    <property type="protein sequence ID" value="KAJ1152004.1"/>
    <property type="molecule type" value="Genomic_DNA"/>
</dbReference>
<name>A0AAV7RIC2_PLEWA</name>
<evidence type="ECO:0000313" key="3">
    <source>
        <dbReference type="Proteomes" id="UP001066276"/>
    </source>
</evidence>
<dbReference type="AlphaFoldDB" id="A0AAV7RIC2"/>
<gene>
    <name evidence="2" type="ORF">NDU88_004783</name>
</gene>
<reference evidence="2" key="1">
    <citation type="journal article" date="2022" name="bioRxiv">
        <title>Sequencing and chromosome-scale assembly of the giantPleurodeles waltlgenome.</title>
        <authorList>
            <person name="Brown T."/>
            <person name="Elewa A."/>
            <person name="Iarovenko S."/>
            <person name="Subramanian E."/>
            <person name="Araus A.J."/>
            <person name="Petzold A."/>
            <person name="Susuki M."/>
            <person name="Suzuki K.-i.T."/>
            <person name="Hayashi T."/>
            <person name="Toyoda A."/>
            <person name="Oliveira C."/>
            <person name="Osipova E."/>
            <person name="Leigh N.D."/>
            <person name="Simon A."/>
            <person name="Yun M.H."/>
        </authorList>
    </citation>
    <scope>NUCLEOTIDE SEQUENCE</scope>
    <source>
        <strain evidence="2">20211129_DDA</strain>
        <tissue evidence="2">Liver</tissue>
    </source>
</reference>
<accession>A0AAV7RIC2</accession>
<feature type="compositionally biased region" description="Basic and acidic residues" evidence="1">
    <location>
        <begin position="19"/>
        <end position="38"/>
    </location>
</feature>
<dbReference type="Proteomes" id="UP001066276">
    <property type="component" value="Chromosome 5"/>
</dbReference>
<keyword evidence="3" id="KW-1185">Reference proteome</keyword>
<evidence type="ECO:0000313" key="2">
    <source>
        <dbReference type="EMBL" id="KAJ1152004.1"/>
    </source>
</evidence>
<evidence type="ECO:0000256" key="1">
    <source>
        <dbReference type="SAM" id="MobiDB-lite"/>
    </source>
</evidence>
<sequence length="101" mass="10563">MASRYSPPGQPSTAGLEPDVCRGSRVDRAVGGGEEHNARRLPSPTPSAHLHACNLRTANCEPRGEQPLLAAPVSLGLSFGRGLRTVLGASDGAPTRLHLFL</sequence>